<feature type="region of interest" description="Disordered" evidence="1">
    <location>
        <begin position="41"/>
        <end position="69"/>
    </location>
</feature>
<evidence type="ECO:0000256" key="1">
    <source>
        <dbReference type="SAM" id="MobiDB-lite"/>
    </source>
</evidence>
<evidence type="ECO:0000313" key="2">
    <source>
        <dbReference type="EMBL" id="MFG6487264.1"/>
    </source>
</evidence>
<dbReference type="RefSeq" id="WP_394409777.1">
    <property type="nucleotide sequence ID" value="NZ_JBIGIC010000005.1"/>
</dbReference>
<reference evidence="2 3" key="1">
    <citation type="submission" date="2024-08" db="EMBL/GenBank/DDBJ databases">
        <authorList>
            <person name="Lu H."/>
        </authorList>
    </citation>
    <scope>NUCLEOTIDE SEQUENCE [LARGE SCALE GENOMIC DNA]</scope>
    <source>
        <strain evidence="2 3">BYS78W</strain>
    </source>
</reference>
<comment type="caution">
    <text evidence="2">The sequence shown here is derived from an EMBL/GenBank/DDBJ whole genome shotgun (WGS) entry which is preliminary data.</text>
</comment>
<dbReference type="Proteomes" id="UP001606134">
    <property type="component" value="Unassembled WGS sequence"/>
</dbReference>
<name>A0ABW7HBH3_9BURK</name>
<organism evidence="2 3">
    <name type="scientific">Pelomonas candidula</name>
    <dbReference type="NCBI Taxonomy" id="3299025"/>
    <lineage>
        <taxon>Bacteria</taxon>
        <taxon>Pseudomonadati</taxon>
        <taxon>Pseudomonadota</taxon>
        <taxon>Betaproteobacteria</taxon>
        <taxon>Burkholderiales</taxon>
        <taxon>Sphaerotilaceae</taxon>
        <taxon>Roseateles</taxon>
    </lineage>
</organism>
<keyword evidence="3" id="KW-1185">Reference proteome</keyword>
<evidence type="ECO:0000313" key="3">
    <source>
        <dbReference type="Proteomes" id="UP001606134"/>
    </source>
</evidence>
<sequence length="69" mass="7606">MEEALPADRANAGWVKGWMVLRTKQELPGDFVSIHAHAAEAQADAHQRGPGHQVFHGSHKMGSDEFMID</sequence>
<protein>
    <submittedName>
        <fullName evidence="2">Uncharacterized protein</fullName>
    </submittedName>
</protein>
<accession>A0ABW7HBH3</accession>
<gene>
    <name evidence="2" type="ORF">ACG04R_11335</name>
</gene>
<dbReference type="EMBL" id="JBIGIC010000005">
    <property type="protein sequence ID" value="MFG6487264.1"/>
    <property type="molecule type" value="Genomic_DNA"/>
</dbReference>
<proteinExistence type="predicted"/>